<reference evidence="1" key="1">
    <citation type="journal article" date="2014" name="Int. J. Syst. Evol. Microbiol.">
        <title>Complete genome sequence of Corynebacterium casei LMG S-19264T (=DSM 44701T), isolated from a smear-ripened cheese.</title>
        <authorList>
            <consortium name="US DOE Joint Genome Institute (JGI-PGF)"/>
            <person name="Walter F."/>
            <person name="Albersmeier A."/>
            <person name="Kalinowski J."/>
            <person name="Ruckert C."/>
        </authorList>
    </citation>
    <scope>NUCLEOTIDE SEQUENCE</scope>
    <source>
        <strain evidence="1">JCM 30078</strain>
    </source>
</reference>
<reference evidence="1" key="2">
    <citation type="submission" date="2020-09" db="EMBL/GenBank/DDBJ databases">
        <authorList>
            <person name="Sun Q."/>
            <person name="Ohkuma M."/>
        </authorList>
    </citation>
    <scope>NUCLEOTIDE SEQUENCE</scope>
    <source>
        <strain evidence="1">JCM 30078</strain>
    </source>
</reference>
<dbReference type="AlphaFoldDB" id="A0A917PRQ4"/>
<protein>
    <submittedName>
        <fullName evidence="1">Uncharacterized protein</fullName>
    </submittedName>
</protein>
<accession>A0A917PRQ4</accession>
<dbReference type="EMBL" id="BMPO01000003">
    <property type="protein sequence ID" value="GGJ89458.1"/>
    <property type="molecule type" value="Genomic_DNA"/>
</dbReference>
<name>A0A917PRQ4_9PSED</name>
<evidence type="ECO:0000313" key="1">
    <source>
        <dbReference type="EMBL" id="GGJ89458.1"/>
    </source>
</evidence>
<dbReference type="Proteomes" id="UP000635983">
    <property type="component" value="Unassembled WGS sequence"/>
</dbReference>
<sequence>MLACIYGLGPTNASAMFALAGYFASDRPEENKRDERYNLIAKYWQIHRAWEAVMANSKVLTAK</sequence>
<gene>
    <name evidence="1" type="ORF">GCM10009304_13810</name>
</gene>
<comment type="caution">
    <text evidence="1">The sequence shown here is derived from an EMBL/GenBank/DDBJ whole genome shotgun (WGS) entry which is preliminary data.</text>
</comment>
<keyword evidence="2" id="KW-1185">Reference proteome</keyword>
<proteinExistence type="predicted"/>
<organism evidence="1 2">
    <name type="scientific">Pseudomonas matsuisoli</name>
    <dbReference type="NCBI Taxonomy" id="1515666"/>
    <lineage>
        <taxon>Bacteria</taxon>
        <taxon>Pseudomonadati</taxon>
        <taxon>Pseudomonadota</taxon>
        <taxon>Gammaproteobacteria</taxon>
        <taxon>Pseudomonadales</taxon>
        <taxon>Pseudomonadaceae</taxon>
        <taxon>Pseudomonas</taxon>
    </lineage>
</organism>
<evidence type="ECO:0000313" key="2">
    <source>
        <dbReference type="Proteomes" id="UP000635983"/>
    </source>
</evidence>